<comment type="caution">
    <text evidence="2">The sequence shown here is derived from an EMBL/GenBank/DDBJ whole genome shotgun (WGS) entry which is preliminary data.</text>
</comment>
<dbReference type="GO" id="GO:0003677">
    <property type="term" value="F:DNA binding"/>
    <property type="evidence" value="ECO:0007669"/>
    <property type="project" value="UniProtKB-KW"/>
</dbReference>
<feature type="domain" description="Helix-turn-helix" evidence="1">
    <location>
        <begin position="45"/>
        <end position="92"/>
    </location>
</feature>
<dbReference type="SUPFAM" id="SSF46955">
    <property type="entry name" value="Putative DNA-binding domain"/>
    <property type="match status" value="1"/>
</dbReference>
<dbReference type="InterPro" id="IPR041657">
    <property type="entry name" value="HTH_17"/>
</dbReference>
<protein>
    <submittedName>
        <fullName evidence="2">DNA-binding protein</fullName>
    </submittedName>
</protein>
<gene>
    <name evidence="2" type="ORF">IIF7_20289</name>
</gene>
<sequence>MGFLKTEPMPTSIITTDDLYEFKLQLLKELKKLLKENKERKLKKYLKSSEVMELLQISPGTLQHLRNNGTLPYVKIKGLIYYQASDIQKVMDKYRVHHSSGFAK</sequence>
<evidence type="ECO:0000259" key="1">
    <source>
        <dbReference type="Pfam" id="PF12728"/>
    </source>
</evidence>
<dbReference type="PANTHER" id="PTHR34585">
    <property type="match status" value="1"/>
</dbReference>
<dbReference type="AlphaFoldDB" id="A0A1Y1SXS0"/>
<organism evidence="2 3">
    <name type="scientific">Zunongwangia atlantica 22II14-10F7</name>
    <dbReference type="NCBI Taxonomy" id="1185767"/>
    <lineage>
        <taxon>Bacteria</taxon>
        <taxon>Pseudomonadati</taxon>
        <taxon>Bacteroidota</taxon>
        <taxon>Flavobacteriia</taxon>
        <taxon>Flavobacteriales</taxon>
        <taxon>Flavobacteriaceae</taxon>
        <taxon>Zunongwangia</taxon>
    </lineage>
</organism>
<reference evidence="2 3" key="1">
    <citation type="submission" date="2013-04" db="EMBL/GenBank/DDBJ databases">
        <title>Zunongwangia sp. 22II14-10F7 Genome Sequencing.</title>
        <authorList>
            <person name="Lai Q."/>
            <person name="Shao Z."/>
        </authorList>
    </citation>
    <scope>NUCLEOTIDE SEQUENCE [LARGE SCALE GENOMIC DNA]</scope>
    <source>
        <strain evidence="2 3">22II14-10F7</strain>
    </source>
</reference>
<evidence type="ECO:0000313" key="3">
    <source>
        <dbReference type="Proteomes" id="UP000192746"/>
    </source>
</evidence>
<dbReference type="EMBL" id="ARYN01000042">
    <property type="protein sequence ID" value="ORL43540.1"/>
    <property type="molecule type" value="Genomic_DNA"/>
</dbReference>
<dbReference type="PANTHER" id="PTHR34585:SF22">
    <property type="entry name" value="HELIX-TURN-HELIX DOMAIN-CONTAINING PROTEIN"/>
    <property type="match status" value="1"/>
</dbReference>
<dbReference type="Pfam" id="PF12728">
    <property type="entry name" value="HTH_17"/>
    <property type="match status" value="1"/>
</dbReference>
<accession>A0A1Y1SXS0</accession>
<evidence type="ECO:0000313" key="2">
    <source>
        <dbReference type="EMBL" id="ORL43540.1"/>
    </source>
</evidence>
<keyword evidence="3" id="KW-1185">Reference proteome</keyword>
<dbReference type="Proteomes" id="UP000192746">
    <property type="component" value="Unassembled WGS sequence"/>
</dbReference>
<dbReference type="InterPro" id="IPR009061">
    <property type="entry name" value="DNA-bd_dom_put_sf"/>
</dbReference>
<name>A0A1Y1SXS0_9FLAO</name>
<keyword evidence="2" id="KW-0238">DNA-binding</keyword>
<dbReference type="STRING" id="1185767.IIF7_20289"/>
<proteinExistence type="predicted"/>